<evidence type="ECO:0000256" key="1">
    <source>
        <dbReference type="SAM" id="MobiDB-lite"/>
    </source>
</evidence>
<evidence type="ECO:0000313" key="2">
    <source>
        <dbReference type="EMBL" id="GBB86903.1"/>
    </source>
</evidence>
<evidence type="ECO:0000313" key="4">
    <source>
        <dbReference type="Proteomes" id="UP000247702"/>
    </source>
</evidence>
<accession>A0A2Z6Q9V0</accession>
<feature type="compositionally biased region" description="Basic residues" evidence="1">
    <location>
        <begin position="189"/>
        <end position="205"/>
    </location>
</feature>
<dbReference type="Proteomes" id="UP000247702">
    <property type="component" value="Unassembled WGS sequence"/>
</dbReference>
<protein>
    <submittedName>
        <fullName evidence="2">Uncharacterized protein</fullName>
    </submittedName>
</protein>
<name>A0A2Z6Q9V0_9GLOM</name>
<dbReference type="AlphaFoldDB" id="A0A2Z6Q9V0"/>
<sequence length="205" mass="23483">MKKGFLLIKPAAKTASTSSMTQVTLTFALKSIPSDRFHNVIVDFISELIKRNLLTIFNSILTTDPSAIEEFLNTYKDQAVTMKKLSQYIHRDDCFPIITQFLATFLNLFLLNNDLQVIFLMDFKICQELEYSNKHIPDMEDLGDPIYQSDISIIIDEINEDLQELLDDSLNTTPPHNVMPIPVTPLTKSQKRSAKKKACKKRQKL</sequence>
<reference evidence="3" key="2">
    <citation type="submission" date="2019-10" db="EMBL/GenBank/DDBJ databases">
        <title>Conservation and host-specific expression of non-tandemly repeated heterogenous ribosome RNA gene in arbuscular mycorrhizal fungi.</title>
        <authorList>
            <person name="Maeda T."/>
            <person name="Kobayashi Y."/>
            <person name="Nakagawa T."/>
            <person name="Ezawa T."/>
            <person name="Yamaguchi K."/>
            <person name="Bino T."/>
            <person name="Nishimoto Y."/>
            <person name="Shigenobu S."/>
            <person name="Kawaguchi M."/>
        </authorList>
    </citation>
    <scope>NUCLEOTIDE SEQUENCE</scope>
    <source>
        <strain evidence="3">HR1</strain>
    </source>
</reference>
<gene>
    <name evidence="3" type="ORF">RCL2_000417800</name>
    <name evidence="2" type="ORF">RclHR1_13350006</name>
</gene>
<reference evidence="2 4" key="1">
    <citation type="submission" date="2017-11" db="EMBL/GenBank/DDBJ databases">
        <title>The genome of Rhizophagus clarus HR1 reveals common genetic basis of auxotrophy among arbuscular mycorrhizal fungi.</title>
        <authorList>
            <person name="Kobayashi Y."/>
        </authorList>
    </citation>
    <scope>NUCLEOTIDE SEQUENCE [LARGE SCALE GENOMIC DNA]</scope>
    <source>
        <strain evidence="2 4">HR1</strain>
    </source>
</reference>
<dbReference type="Proteomes" id="UP000615446">
    <property type="component" value="Unassembled WGS sequence"/>
</dbReference>
<keyword evidence="4" id="KW-1185">Reference proteome</keyword>
<dbReference type="EMBL" id="BLAL01000026">
    <property type="protein sequence ID" value="GES76792.1"/>
    <property type="molecule type" value="Genomic_DNA"/>
</dbReference>
<evidence type="ECO:0000313" key="3">
    <source>
        <dbReference type="EMBL" id="GES76792.1"/>
    </source>
</evidence>
<proteinExistence type="predicted"/>
<organism evidence="2 4">
    <name type="scientific">Rhizophagus clarus</name>
    <dbReference type="NCBI Taxonomy" id="94130"/>
    <lineage>
        <taxon>Eukaryota</taxon>
        <taxon>Fungi</taxon>
        <taxon>Fungi incertae sedis</taxon>
        <taxon>Mucoromycota</taxon>
        <taxon>Glomeromycotina</taxon>
        <taxon>Glomeromycetes</taxon>
        <taxon>Glomerales</taxon>
        <taxon>Glomeraceae</taxon>
        <taxon>Rhizophagus</taxon>
    </lineage>
</organism>
<feature type="region of interest" description="Disordered" evidence="1">
    <location>
        <begin position="177"/>
        <end position="205"/>
    </location>
</feature>
<comment type="caution">
    <text evidence="2">The sequence shown here is derived from an EMBL/GenBank/DDBJ whole genome shotgun (WGS) entry which is preliminary data.</text>
</comment>
<dbReference type="EMBL" id="BEXD01000375">
    <property type="protein sequence ID" value="GBB86903.1"/>
    <property type="molecule type" value="Genomic_DNA"/>
</dbReference>